<organism evidence="4 5">
    <name type="scientific">Streptomyces eurythermus</name>
    <dbReference type="NCBI Taxonomy" id="42237"/>
    <lineage>
        <taxon>Bacteria</taxon>
        <taxon>Bacillati</taxon>
        <taxon>Actinomycetota</taxon>
        <taxon>Actinomycetes</taxon>
        <taxon>Kitasatosporales</taxon>
        <taxon>Streptomycetaceae</taxon>
        <taxon>Streptomyces</taxon>
    </lineage>
</organism>
<dbReference type="InterPro" id="IPR015797">
    <property type="entry name" value="NUDIX_hydrolase-like_dom_sf"/>
</dbReference>
<evidence type="ECO:0000256" key="1">
    <source>
        <dbReference type="ARBA" id="ARBA00005582"/>
    </source>
</evidence>
<dbReference type="PROSITE" id="PS51462">
    <property type="entry name" value="NUDIX"/>
    <property type="match status" value="1"/>
</dbReference>
<dbReference type="Gene3D" id="3.90.79.10">
    <property type="entry name" value="Nucleoside Triphosphate Pyrophosphohydrolase"/>
    <property type="match status" value="1"/>
</dbReference>
<dbReference type="PANTHER" id="PTHR43736:SF1">
    <property type="entry name" value="DIHYDRONEOPTERIN TRIPHOSPHATE DIPHOSPHATASE"/>
    <property type="match status" value="1"/>
</dbReference>
<reference evidence="4 5" key="1">
    <citation type="submission" date="2024-10" db="EMBL/GenBank/DDBJ databases">
        <title>The Natural Products Discovery Center: Release of the First 8490 Sequenced Strains for Exploring Actinobacteria Biosynthetic Diversity.</title>
        <authorList>
            <person name="Kalkreuter E."/>
            <person name="Kautsar S.A."/>
            <person name="Yang D."/>
            <person name="Bader C.D."/>
            <person name="Teijaro C.N."/>
            <person name="Fluegel L."/>
            <person name="Davis C.M."/>
            <person name="Simpson J.R."/>
            <person name="Lauterbach L."/>
            <person name="Steele A.D."/>
            <person name="Gui C."/>
            <person name="Meng S."/>
            <person name="Li G."/>
            <person name="Viehrig K."/>
            <person name="Ye F."/>
            <person name="Su P."/>
            <person name="Kiefer A.F."/>
            <person name="Nichols A."/>
            <person name="Cepeda A.J."/>
            <person name="Yan W."/>
            <person name="Fan B."/>
            <person name="Jiang Y."/>
            <person name="Adhikari A."/>
            <person name="Zheng C.-J."/>
            <person name="Schuster L."/>
            <person name="Cowan T.M."/>
            <person name="Smanski M.J."/>
            <person name="Chevrette M.G."/>
            <person name="De Carvalho L.P.S."/>
            <person name="Shen B."/>
        </authorList>
    </citation>
    <scope>NUCLEOTIDE SEQUENCE [LARGE SCALE GENOMIC DNA]</scope>
    <source>
        <strain evidence="4 5">NPDC013366</strain>
    </source>
</reference>
<evidence type="ECO:0000256" key="2">
    <source>
        <dbReference type="SAM" id="MobiDB-lite"/>
    </source>
</evidence>
<protein>
    <submittedName>
        <fullName evidence="4">NUDIX domain-containing protein</fullName>
    </submittedName>
</protein>
<comment type="similarity">
    <text evidence="1">Belongs to the Nudix hydrolase family.</text>
</comment>
<comment type="caution">
    <text evidence="4">The sequence shown here is derived from an EMBL/GenBank/DDBJ whole genome shotgun (WGS) entry which is preliminary data.</text>
</comment>
<dbReference type="Proteomes" id="UP001603418">
    <property type="component" value="Unassembled WGS sequence"/>
</dbReference>
<feature type="region of interest" description="Disordered" evidence="2">
    <location>
        <begin position="61"/>
        <end position="80"/>
    </location>
</feature>
<sequence length="306" mass="32833">MFSRTDLRTLLDSYLLRHPTESARLATVAAALDVAHSTPDPVLVTCSAVVIDRARRILHAPNAPASTGLPGAKPRDGDRSPLATALRAVHEQTGIPTSDLCLTPQHVRAPIDIAPGPGANSRAPGAPIADLRFAFYLAHTPSTAAHWQPAADVALAELRAKVTGLDGQVTPLNASALIYNQRGEYLLHLRDMREGIWTPGCWALLGGGHEPGDHTPQDTILRELKEEAGIAPQRLEAFLDEEVRDADGLTVPVRIFAALWEGDPSRLPLTEGVMLAWFPPATVSRLRLGGGTLDLVQRHARLAEPA</sequence>
<evidence type="ECO:0000313" key="4">
    <source>
        <dbReference type="EMBL" id="MFF9886496.1"/>
    </source>
</evidence>
<evidence type="ECO:0000313" key="5">
    <source>
        <dbReference type="Proteomes" id="UP001603418"/>
    </source>
</evidence>
<gene>
    <name evidence="4" type="ORF">ACF1HC_33635</name>
</gene>
<proteinExistence type="inferred from homology"/>
<keyword evidence="5" id="KW-1185">Reference proteome</keyword>
<dbReference type="EMBL" id="JBICBM010000020">
    <property type="protein sequence ID" value="MFF9886496.1"/>
    <property type="molecule type" value="Genomic_DNA"/>
</dbReference>
<dbReference type="PANTHER" id="PTHR43736">
    <property type="entry name" value="ADP-RIBOSE PYROPHOSPHATASE"/>
    <property type="match status" value="1"/>
</dbReference>
<name>A0ABW6Z728_9ACTN</name>
<dbReference type="Pfam" id="PF00293">
    <property type="entry name" value="NUDIX"/>
    <property type="match status" value="1"/>
</dbReference>
<dbReference type="SUPFAM" id="SSF55811">
    <property type="entry name" value="Nudix"/>
    <property type="match status" value="2"/>
</dbReference>
<dbReference type="RefSeq" id="WP_030792927.1">
    <property type="nucleotide sequence ID" value="NZ_JBFACJ010000042.1"/>
</dbReference>
<accession>A0ABW6Z728</accession>
<feature type="domain" description="Nudix hydrolase" evidence="3">
    <location>
        <begin position="169"/>
        <end position="301"/>
    </location>
</feature>
<dbReference type="InterPro" id="IPR000086">
    <property type="entry name" value="NUDIX_hydrolase_dom"/>
</dbReference>
<evidence type="ECO:0000259" key="3">
    <source>
        <dbReference type="PROSITE" id="PS51462"/>
    </source>
</evidence>